<proteinExistence type="predicted"/>
<comment type="caution">
    <text evidence="1">The sequence shown here is derived from an EMBL/GenBank/DDBJ whole genome shotgun (WGS) entry which is preliminary data.</text>
</comment>
<evidence type="ECO:0000313" key="2">
    <source>
        <dbReference type="Proteomes" id="UP001367508"/>
    </source>
</evidence>
<dbReference type="Proteomes" id="UP001367508">
    <property type="component" value="Unassembled WGS sequence"/>
</dbReference>
<protein>
    <submittedName>
        <fullName evidence="1">Uncharacterized protein</fullName>
    </submittedName>
</protein>
<accession>A0AAN9R4Q4</accession>
<sequence>MERTRKGCLKKRERERDRESKVRCLRFESSVKGRVVIALFTGEGGSGGVRRCGYWGRDDERWIPLENDGWVGWKEDDTCGAGEGMRNNCDPVRVPSVGLITSSVSWGSPTVDRDKQLCATCNLQVQVGTLSNTAFTLLRHAILLHGCISLCNHLKESLIDVTRTCQGWIDFGIHIKPIKNKPKVQFGVDAPYGTAYPFQVPSQTWEISDVHPLIYHFHPQISFLDFVVSQADF</sequence>
<dbReference type="EMBL" id="JAYMYQ010000001">
    <property type="protein sequence ID" value="KAK7358851.1"/>
    <property type="molecule type" value="Genomic_DNA"/>
</dbReference>
<gene>
    <name evidence="1" type="ORF">VNO77_00791</name>
</gene>
<evidence type="ECO:0000313" key="1">
    <source>
        <dbReference type="EMBL" id="KAK7358851.1"/>
    </source>
</evidence>
<reference evidence="1 2" key="1">
    <citation type="submission" date="2024-01" db="EMBL/GenBank/DDBJ databases">
        <title>The genomes of 5 underutilized Papilionoideae crops provide insights into root nodulation and disease resistanc.</title>
        <authorList>
            <person name="Jiang F."/>
        </authorList>
    </citation>
    <scope>NUCLEOTIDE SEQUENCE [LARGE SCALE GENOMIC DNA]</scope>
    <source>
        <strain evidence="1">LVBAO_FW01</strain>
        <tissue evidence="1">Leaves</tissue>
    </source>
</reference>
<name>A0AAN9R4Q4_CANGL</name>
<keyword evidence="2" id="KW-1185">Reference proteome</keyword>
<dbReference type="AlphaFoldDB" id="A0AAN9R4Q4"/>
<organism evidence="1 2">
    <name type="scientific">Canavalia gladiata</name>
    <name type="common">Sword bean</name>
    <name type="synonym">Dolichos gladiatus</name>
    <dbReference type="NCBI Taxonomy" id="3824"/>
    <lineage>
        <taxon>Eukaryota</taxon>
        <taxon>Viridiplantae</taxon>
        <taxon>Streptophyta</taxon>
        <taxon>Embryophyta</taxon>
        <taxon>Tracheophyta</taxon>
        <taxon>Spermatophyta</taxon>
        <taxon>Magnoliopsida</taxon>
        <taxon>eudicotyledons</taxon>
        <taxon>Gunneridae</taxon>
        <taxon>Pentapetalae</taxon>
        <taxon>rosids</taxon>
        <taxon>fabids</taxon>
        <taxon>Fabales</taxon>
        <taxon>Fabaceae</taxon>
        <taxon>Papilionoideae</taxon>
        <taxon>50 kb inversion clade</taxon>
        <taxon>NPAAA clade</taxon>
        <taxon>indigoferoid/millettioid clade</taxon>
        <taxon>Phaseoleae</taxon>
        <taxon>Canavalia</taxon>
    </lineage>
</organism>